<feature type="region of interest" description="Disordered" evidence="2">
    <location>
        <begin position="245"/>
        <end position="268"/>
    </location>
</feature>
<dbReference type="AlphaFoldDB" id="A0A7J6MI64"/>
<accession>A0A7J6MI64</accession>
<keyword evidence="1" id="KW-0175">Coiled coil</keyword>
<protein>
    <submittedName>
        <fullName evidence="3">Uncharacterized protein</fullName>
    </submittedName>
</protein>
<evidence type="ECO:0000313" key="3">
    <source>
        <dbReference type="EMBL" id="KAF4670900.1"/>
    </source>
</evidence>
<comment type="caution">
    <text evidence="3">The sequence shown here is derived from an EMBL/GenBank/DDBJ whole genome shotgun (WGS) entry which is preliminary data.</text>
</comment>
<gene>
    <name evidence="3" type="ORF">FOZ61_007910</name>
</gene>
<evidence type="ECO:0000313" key="4">
    <source>
        <dbReference type="Proteomes" id="UP000570595"/>
    </source>
</evidence>
<evidence type="ECO:0000256" key="1">
    <source>
        <dbReference type="SAM" id="Coils"/>
    </source>
</evidence>
<dbReference type="OrthoDB" id="433016at2759"/>
<evidence type="ECO:0000256" key="2">
    <source>
        <dbReference type="SAM" id="MobiDB-lite"/>
    </source>
</evidence>
<feature type="coiled-coil region" evidence="1">
    <location>
        <begin position="136"/>
        <end position="177"/>
    </location>
</feature>
<organism evidence="3 4">
    <name type="scientific">Perkinsus olseni</name>
    <name type="common">Perkinsus atlanticus</name>
    <dbReference type="NCBI Taxonomy" id="32597"/>
    <lineage>
        <taxon>Eukaryota</taxon>
        <taxon>Sar</taxon>
        <taxon>Alveolata</taxon>
        <taxon>Perkinsozoa</taxon>
        <taxon>Perkinsea</taxon>
        <taxon>Perkinsida</taxon>
        <taxon>Perkinsidae</taxon>
        <taxon>Perkinsus</taxon>
    </lineage>
</organism>
<reference evidence="3 4" key="1">
    <citation type="submission" date="2020-04" db="EMBL/GenBank/DDBJ databases">
        <title>Perkinsus olseni comparative genomics.</title>
        <authorList>
            <person name="Bogema D.R."/>
        </authorList>
    </citation>
    <scope>NUCLEOTIDE SEQUENCE [LARGE SCALE GENOMIC DNA]</scope>
    <source>
        <strain evidence="3">ATCC PRA-179</strain>
    </source>
</reference>
<sequence length="303" mass="33473">MLVVESQVVKQDPLKAQFFLAAVWVGLCGLLSCSTEDDVAALDAWERALKSATSEALATTVHRNQVEALQGENLSLRQYLETVQREADQLRDSVTDLKEEIDAMRQVLATKDKIHVDRVDNLLQEVSALRGDNERMALLSADAETVKVENDQLKRRNTELEQEMNRLRSSNTALSSQLMQVMSGDSEGSFGGRPIHEEDEEELSLAEASDDPKVILEILNRQRARAQTRETELVEQIERLTERIGKLSTESSSALGRELPPPSTASQDERAAAATSIGSQLKNRVQNISAQSGIADLAGRFFG</sequence>
<proteinExistence type="predicted"/>
<dbReference type="Proteomes" id="UP000570595">
    <property type="component" value="Unassembled WGS sequence"/>
</dbReference>
<name>A0A7J6MI64_PEROL</name>
<feature type="coiled-coil region" evidence="1">
    <location>
        <begin position="66"/>
        <end position="107"/>
    </location>
</feature>
<dbReference type="EMBL" id="JABAHT010000005">
    <property type="protein sequence ID" value="KAF4670900.1"/>
    <property type="molecule type" value="Genomic_DNA"/>
</dbReference>